<keyword evidence="4" id="KW-1185">Reference proteome</keyword>
<comment type="caution">
    <text evidence="3">The sequence shown here is derived from an EMBL/GenBank/DDBJ whole genome shotgun (WGS) entry which is preliminary data.</text>
</comment>
<gene>
    <name evidence="3" type="ORF">BA92_12860</name>
</gene>
<keyword evidence="1" id="KW-0812">Transmembrane</keyword>
<dbReference type="GO" id="GO:0005886">
    <property type="term" value="C:plasma membrane"/>
    <property type="evidence" value="ECO:0007669"/>
    <property type="project" value="UniProtKB-SubCell"/>
</dbReference>
<organism evidence="3 4">
    <name type="scientific">Sanguibacteroides justesenii</name>
    <dbReference type="NCBI Taxonomy" id="1547597"/>
    <lineage>
        <taxon>Bacteria</taxon>
        <taxon>Pseudomonadati</taxon>
        <taxon>Bacteroidota</taxon>
        <taxon>Bacteroidia</taxon>
        <taxon>Bacteroidales</taxon>
        <taxon>Porphyromonadaceae</taxon>
        <taxon>Sanguibacteroides</taxon>
    </lineage>
</organism>
<evidence type="ECO:0000313" key="3">
    <source>
        <dbReference type="EMBL" id="KIO42761.1"/>
    </source>
</evidence>
<dbReference type="OrthoDB" id="1020756at2"/>
<dbReference type="EMBL" id="JPIU01000049">
    <property type="protein sequence ID" value="KIO42761.1"/>
    <property type="molecule type" value="Genomic_DNA"/>
</dbReference>
<reference evidence="3 4" key="1">
    <citation type="submission" date="2014-07" db="EMBL/GenBank/DDBJ databases">
        <title>Porphyromonadaceae bacterium OUH 308042 = ATCC BAA-2681 = DSM 28342 draft genome.</title>
        <authorList>
            <person name="Sydenham T.V."/>
            <person name="Hasman H."/>
            <person name="Justensen U.S."/>
        </authorList>
    </citation>
    <scope>NUCLEOTIDE SEQUENCE [LARGE SCALE GENOMIC DNA]</scope>
    <source>
        <strain evidence="3 4">OUH 308042</strain>
    </source>
</reference>
<protein>
    <submittedName>
        <fullName evidence="3">ABC transporter</fullName>
    </submittedName>
</protein>
<dbReference type="RefSeq" id="WP_041505473.1">
    <property type="nucleotide sequence ID" value="NZ_JPIU01000049.1"/>
</dbReference>
<evidence type="ECO:0000313" key="4">
    <source>
        <dbReference type="Proteomes" id="UP000031980"/>
    </source>
</evidence>
<feature type="transmembrane region" description="Helical" evidence="1">
    <location>
        <begin position="114"/>
        <end position="134"/>
    </location>
</feature>
<keyword evidence="1" id="KW-0472">Membrane</keyword>
<dbReference type="AlphaFoldDB" id="A0A0C3RAY1"/>
<keyword evidence="1" id="KW-1133">Transmembrane helix</keyword>
<dbReference type="InterPro" id="IPR019196">
    <property type="entry name" value="ABC_transp_unknown"/>
</dbReference>
<feature type="domain" description="ABC-type uncharacterised transport system" evidence="2">
    <location>
        <begin position="453"/>
        <end position="709"/>
    </location>
</feature>
<dbReference type="Pfam" id="PF09822">
    <property type="entry name" value="ABC_transp_aux"/>
    <property type="match status" value="1"/>
</dbReference>
<feature type="transmembrane region" description="Helical" evidence="1">
    <location>
        <begin position="56"/>
        <end position="79"/>
    </location>
</feature>
<dbReference type="Pfam" id="PF12679">
    <property type="entry name" value="ABC2_membrane_2"/>
    <property type="match status" value="1"/>
</dbReference>
<feature type="transmembrane region" description="Helical" evidence="1">
    <location>
        <begin position="20"/>
        <end position="44"/>
    </location>
</feature>
<name>A0A0C3RAY1_9PORP</name>
<accession>A0A0C3RAY1</accession>
<evidence type="ECO:0000259" key="2">
    <source>
        <dbReference type="Pfam" id="PF09822"/>
    </source>
</evidence>
<sequence>MRTIFKIAKTELRDLFYSPIAWLILIIFTFQTGMLFSGMIHNFAVAQEQGAEYGNLTYFLFASYNGLFASVQSYLYLYIPLLTMGLMSRELGSGSIKLLYSSPITNTQIILGKYLAMMIYGLVLIGVLVVYVAYAAYTVQNVDITLILSGLLGVYLLLCVYVSIGLFMSSLTSYQIVAAVGTLAVLAALTYVKGMWQGIPLVREIAYWFGLSGRAWAFVGGLVSTEDLLYFFVVVALFLFMTIIRMQTRRQKVSWMVSLGKYMGIWILAIVLAYVSSRPVFKFYYDATQMKMNTLTPNSQEIIKRATGGLTLTTYVNILDRLAYIGDDENYIADRGAFEQYIRFKPEIKMKYVYYYDTIKNDQLESQYPGMTYEEKAKKEIERKKMNPKKVLSPEQIRAQIDLVSTEGNRTTRLLERESGERTFLRMFDENQPYPSEAEISAAFKRLVMDKLPVIGFLTGHGERETDRPGDRNYCMFTHAPSIRAALINQGFDYKDIRLDKEVPADVNIMVIAEMRLPMTEAEKVNFDKYIARGGNLMIIGEPKRQGVMNPLVEQFGVKFMDGFLIQPSKDKKLVEEGKDNGNLGFLAGMVAPANPLDLIITRPTEAAKKLSYVFKQMHPAYVVTMPSACGLEYSEDKGFNVTPLFMSDSTCWNELESTDIVDEEVECNPNVGEVRKPYTLGLGLSRPMADREQRIIILGDADCLSDGEFNHKRAMIWATNYVLVQGGFDWLSNGEAPINVTRPASIDRKLYVSASGAEVLQYMLIGVFPGLLLLLYLFMWIRRRGR</sequence>
<dbReference type="Proteomes" id="UP000031980">
    <property type="component" value="Unassembled WGS sequence"/>
</dbReference>
<proteinExistence type="predicted"/>
<dbReference type="GO" id="GO:0140359">
    <property type="term" value="F:ABC-type transporter activity"/>
    <property type="evidence" value="ECO:0007669"/>
    <property type="project" value="InterPro"/>
</dbReference>
<feature type="transmembrane region" description="Helical" evidence="1">
    <location>
        <begin position="174"/>
        <end position="193"/>
    </location>
</feature>
<feature type="transmembrane region" description="Helical" evidence="1">
    <location>
        <begin position="760"/>
        <end position="782"/>
    </location>
</feature>
<feature type="transmembrane region" description="Helical" evidence="1">
    <location>
        <begin position="146"/>
        <end position="168"/>
    </location>
</feature>
<evidence type="ECO:0000256" key="1">
    <source>
        <dbReference type="SAM" id="Phobius"/>
    </source>
</evidence>
<feature type="transmembrane region" description="Helical" evidence="1">
    <location>
        <begin position="229"/>
        <end position="246"/>
    </location>
</feature>
<feature type="transmembrane region" description="Helical" evidence="1">
    <location>
        <begin position="253"/>
        <end position="275"/>
    </location>
</feature>